<name>A0A2P5BHN7_TREOI</name>
<dbReference type="GO" id="GO:0016020">
    <property type="term" value="C:membrane"/>
    <property type="evidence" value="ECO:0007669"/>
    <property type="project" value="UniProtKB-SubCell"/>
</dbReference>
<evidence type="ECO:0000256" key="3">
    <source>
        <dbReference type="ARBA" id="ARBA00010617"/>
    </source>
</evidence>
<keyword evidence="11 12" id="KW-0472">Membrane</keyword>
<proteinExistence type="inferred from homology"/>
<dbReference type="GO" id="GO:0005506">
    <property type="term" value="F:iron ion binding"/>
    <property type="evidence" value="ECO:0007669"/>
    <property type="project" value="InterPro"/>
</dbReference>
<keyword evidence="5 12" id="KW-0812">Transmembrane</keyword>
<sequence length="159" mass="17938">MANDMPGHILLPAPNGMSSKLVPRESRESCVMNGYHIPAKTKVLVNAWAVGRDSEYWTEAEKFYPERFTSSSVDFWNEYVCSAGRWVANSGFSPRPPEEVVVGGRPTKPRVAIMGSNSSWVMMGLKVLVCHSANFIIHSFMYSSIVSIFQRYKKKKKNK</sequence>
<keyword evidence="6" id="KW-0479">Metal-binding</keyword>
<feature type="transmembrane region" description="Helical" evidence="12">
    <location>
        <begin position="120"/>
        <end position="149"/>
    </location>
</feature>
<keyword evidence="10" id="KW-0503">Monooxygenase</keyword>
<evidence type="ECO:0000256" key="7">
    <source>
        <dbReference type="ARBA" id="ARBA00022989"/>
    </source>
</evidence>
<evidence type="ECO:0000256" key="5">
    <source>
        <dbReference type="ARBA" id="ARBA00022692"/>
    </source>
</evidence>
<dbReference type="GO" id="GO:0004497">
    <property type="term" value="F:monooxygenase activity"/>
    <property type="evidence" value="ECO:0007669"/>
    <property type="project" value="UniProtKB-KW"/>
</dbReference>
<dbReference type="Proteomes" id="UP000237000">
    <property type="component" value="Unassembled WGS sequence"/>
</dbReference>
<dbReference type="Gene3D" id="1.10.630.10">
    <property type="entry name" value="Cytochrome P450"/>
    <property type="match status" value="1"/>
</dbReference>
<comment type="caution">
    <text evidence="13">The sequence shown here is derived from an EMBL/GenBank/DDBJ whole genome shotgun (WGS) entry which is preliminary data.</text>
</comment>
<reference evidence="14" key="1">
    <citation type="submission" date="2016-06" db="EMBL/GenBank/DDBJ databases">
        <title>Parallel loss of symbiosis genes in relatives of nitrogen-fixing non-legume Parasponia.</title>
        <authorList>
            <person name="Van Velzen R."/>
            <person name="Holmer R."/>
            <person name="Bu F."/>
            <person name="Rutten L."/>
            <person name="Van Zeijl A."/>
            <person name="Liu W."/>
            <person name="Santuari L."/>
            <person name="Cao Q."/>
            <person name="Sharma T."/>
            <person name="Shen D."/>
            <person name="Roswanjaya Y."/>
            <person name="Wardhani T."/>
            <person name="Kalhor M.S."/>
            <person name="Jansen J."/>
            <person name="Van den Hoogen J."/>
            <person name="Gungor B."/>
            <person name="Hartog M."/>
            <person name="Hontelez J."/>
            <person name="Verver J."/>
            <person name="Yang W.-C."/>
            <person name="Schijlen E."/>
            <person name="Repin R."/>
            <person name="Schilthuizen M."/>
            <person name="Schranz E."/>
            <person name="Heidstra R."/>
            <person name="Miyata K."/>
            <person name="Fedorova E."/>
            <person name="Kohlen W."/>
            <person name="Bisseling T."/>
            <person name="Smit S."/>
            <person name="Geurts R."/>
        </authorList>
    </citation>
    <scope>NUCLEOTIDE SEQUENCE [LARGE SCALE GENOMIC DNA]</scope>
    <source>
        <strain evidence="14">cv. RG33-2</strain>
    </source>
</reference>
<evidence type="ECO:0000313" key="14">
    <source>
        <dbReference type="Proteomes" id="UP000237000"/>
    </source>
</evidence>
<dbReference type="AlphaFoldDB" id="A0A2P5BHN7"/>
<dbReference type="OrthoDB" id="1285137at2759"/>
<evidence type="ECO:0000256" key="9">
    <source>
        <dbReference type="ARBA" id="ARBA00023004"/>
    </source>
</evidence>
<dbReference type="PANTHER" id="PTHR47953:SF19">
    <property type="entry name" value="OS06G0641600 PROTEIN"/>
    <property type="match status" value="1"/>
</dbReference>
<evidence type="ECO:0000256" key="10">
    <source>
        <dbReference type="ARBA" id="ARBA00023033"/>
    </source>
</evidence>
<dbReference type="InParanoid" id="A0A2P5BHN7"/>
<keyword evidence="4" id="KW-0349">Heme</keyword>
<keyword evidence="9" id="KW-0408">Iron</keyword>
<evidence type="ECO:0000256" key="11">
    <source>
        <dbReference type="ARBA" id="ARBA00023136"/>
    </source>
</evidence>
<evidence type="ECO:0000313" key="13">
    <source>
        <dbReference type="EMBL" id="PON48322.1"/>
    </source>
</evidence>
<evidence type="ECO:0000256" key="8">
    <source>
        <dbReference type="ARBA" id="ARBA00023002"/>
    </source>
</evidence>
<evidence type="ECO:0000256" key="6">
    <source>
        <dbReference type="ARBA" id="ARBA00022723"/>
    </source>
</evidence>
<protein>
    <submittedName>
        <fullName evidence="13">Cytochrome P</fullName>
    </submittedName>
</protein>
<evidence type="ECO:0000256" key="4">
    <source>
        <dbReference type="ARBA" id="ARBA00022617"/>
    </source>
</evidence>
<evidence type="ECO:0000256" key="2">
    <source>
        <dbReference type="ARBA" id="ARBA00004167"/>
    </source>
</evidence>
<dbReference type="STRING" id="63057.A0A2P5BHN7"/>
<dbReference type="Pfam" id="PF00067">
    <property type="entry name" value="p450"/>
    <property type="match status" value="1"/>
</dbReference>
<dbReference type="PANTHER" id="PTHR47953">
    <property type="entry name" value="OS08G0105600 PROTEIN"/>
    <property type="match status" value="1"/>
</dbReference>
<accession>A0A2P5BHN7</accession>
<gene>
    <name evidence="13" type="ORF">TorRG33x02_320630</name>
</gene>
<dbReference type="InterPro" id="IPR052306">
    <property type="entry name" value="CYP450_71D"/>
</dbReference>
<dbReference type="EMBL" id="JXTC01000519">
    <property type="protein sequence ID" value="PON48322.1"/>
    <property type="molecule type" value="Genomic_DNA"/>
</dbReference>
<keyword evidence="7 12" id="KW-1133">Transmembrane helix</keyword>
<comment type="cofactor">
    <cofactor evidence="1">
        <name>heme</name>
        <dbReference type="ChEBI" id="CHEBI:30413"/>
    </cofactor>
</comment>
<keyword evidence="14" id="KW-1185">Reference proteome</keyword>
<dbReference type="GO" id="GO:0020037">
    <property type="term" value="F:heme binding"/>
    <property type="evidence" value="ECO:0007669"/>
    <property type="project" value="InterPro"/>
</dbReference>
<dbReference type="GO" id="GO:0016705">
    <property type="term" value="F:oxidoreductase activity, acting on paired donors, with incorporation or reduction of molecular oxygen"/>
    <property type="evidence" value="ECO:0007669"/>
    <property type="project" value="InterPro"/>
</dbReference>
<comment type="similarity">
    <text evidence="3">Belongs to the cytochrome P450 family.</text>
</comment>
<comment type="subcellular location">
    <subcellularLocation>
        <location evidence="2">Membrane</location>
        <topology evidence="2">Single-pass membrane protein</topology>
    </subcellularLocation>
</comment>
<dbReference type="SUPFAM" id="SSF48264">
    <property type="entry name" value="Cytochrome P450"/>
    <property type="match status" value="1"/>
</dbReference>
<organism evidence="13 14">
    <name type="scientific">Trema orientale</name>
    <name type="common">Charcoal tree</name>
    <name type="synonym">Celtis orientalis</name>
    <dbReference type="NCBI Taxonomy" id="63057"/>
    <lineage>
        <taxon>Eukaryota</taxon>
        <taxon>Viridiplantae</taxon>
        <taxon>Streptophyta</taxon>
        <taxon>Embryophyta</taxon>
        <taxon>Tracheophyta</taxon>
        <taxon>Spermatophyta</taxon>
        <taxon>Magnoliopsida</taxon>
        <taxon>eudicotyledons</taxon>
        <taxon>Gunneridae</taxon>
        <taxon>Pentapetalae</taxon>
        <taxon>rosids</taxon>
        <taxon>fabids</taxon>
        <taxon>Rosales</taxon>
        <taxon>Cannabaceae</taxon>
        <taxon>Trema</taxon>
    </lineage>
</organism>
<evidence type="ECO:0000256" key="1">
    <source>
        <dbReference type="ARBA" id="ARBA00001971"/>
    </source>
</evidence>
<keyword evidence="8" id="KW-0560">Oxidoreductase</keyword>
<evidence type="ECO:0000256" key="12">
    <source>
        <dbReference type="SAM" id="Phobius"/>
    </source>
</evidence>
<dbReference type="InterPro" id="IPR001128">
    <property type="entry name" value="Cyt_P450"/>
</dbReference>
<dbReference type="InterPro" id="IPR036396">
    <property type="entry name" value="Cyt_P450_sf"/>
</dbReference>